<evidence type="ECO:0008006" key="13">
    <source>
        <dbReference type="Google" id="ProtNLM"/>
    </source>
</evidence>
<dbReference type="InterPro" id="IPR008276">
    <property type="entry name" value="C_nuclsd_transpt"/>
</dbReference>
<gene>
    <name evidence="11" type="ORF">D9758_010159</name>
</gene>
<feature type="transmembrane region" description="Helical" evidence="7">
    <location>
        <begin position="104"/>
        <end position="124"/>
    </location>
</feature>
<evidence type="ECO:0000256" key="4">
    <source>
        <dbReference type="ARBA" id="ARBA00022692"/>
    </source>
</evidence>
<feature type="transmembrane region" description="Helical" evidence="7">
    <location>
        <begin position="509"/>
        <end position="535"/>
    </location>
</feature>
<dbReference type="GO" id="GO:0005886">
    <property type="term" value="C:plasma membrane"/>
    <property type="evidence" value="ECO:0007669"/>
    <property type="project" value="UniProtKB-SubCell"/>
</dbReference>
<comment type="subcellular location">
    <subcellularLocation>
        <location evidence="1">Cell membrane</location>
        <topology evidence="1">Multi-pass membrane protein</topology>
    </subcellularLocation>
</comment>
<dbReference type="Pfam" id="PF07670">
    <property type="entry name" value="Gate"/>
    <property type="match status" value="1"/>
</dbReference>
<feature type="transmembrane region" description="Helical" evidence="7">
    <location>
        <begin position="294"/>
        <end position="316"/>
    </location>
</feature>
<feature type="transmembrane region" description="Helical" evidence="7">
    <location>
        <begin position="157"/>
        <end position="179"/>
    </location>
</feature>
<feature type="transmembrane region" description="Helical" evidence="7">
    <location>
        <begin position="185"/>
        <end position="206"/>
    </location>
</feature>
<dbReference type="PANTHER" id="PTHR10590:SF4">
    <property type="entry name" value="SOLUTE CARRIER FAMILY 28 MEMBER 3"/>
    <property type="match status" value="1"/>
</dbReference>
<evidence type="ECO:0000313" key="11">
    <source>
        <dbReference type="EMBL" id="KAF5346934.1"/>
    </source>
</evidence>
<dbReference type="OrthoDB" id="6075923at2759"/>
<dbReference type="Pfam" id="PF01773">
    <property type="entry name" value="Nucleos_tra2_N"/>
    <property type="match status" value="1"/>
</dbReference>
<dbReference type="GO" id="GO:0005337">
    <property type="term" value="F:nucleoside transmembrane transporter activity"/>
    <property type="evidence" value="ECO:0007669"/>
    <property type="project" value="InterPro"/>
</dbReference>
<evidence type="ECO:0000256" key="6">
    <source>
        <dbReference type="ARBA" id="ARBA00023136"/>
    </source>
</evidence>
<keyword evidence="4 7" id="KW-0812">Transmembrane</keyword>
<dbReference type="Proteomes" id="UP000559256">
    <property type="component" value="Unassembled WGS sequence"/>
</dbReference>
<dbReference type="InterPro" id="IPR011657">
    <property type="entry name" value="CNT_C_dom"/>
</dbReference>
<feature type="transmembrane region" description="Helical" evidence="7">
    <location>
        <begin position="479"/>
        <end position="502"/>
    </location>
</feature>
<feature type="domain" description="Concentrative nucleoside transporter C-terminal" evidence="9">
    <location>
        <begin position="323"/>
        <end position="533"/>
    </location>
</feature>
<dbReference type="GO" id="GO:0015293">
    <property type="term" value="F:symporter activity"/>
    <property type="evidence" value="ECO:0007669"/>
    <property type="project" value="TreeGrafter"/>
</dbReference>
<proteinExistence type="inferred from homology"/>
<dbReference type="Pfam" id="PF07662">
    <property type="entry name" value="Nucleos_tra2_C"/>
    <property type="match status" value="1"/>
</dbReference>
<comment type="caution">
    <text evidence="11">The sequence shown here is derived from an EMBL/GenBank/DDBJ whole genome shotgun (WGS) entry which is preliminary data.</text>
</comment>
<evidence type="ECO:0000256" key="3">
    <source>
        <dbReference type="ARBA" id="ARBA00022475"/>
    </source>
</evidence>
<keyword evidence="3" id="KW-1003">Cell membrane</keyword>
<feature type="transmembrane region" description="Helical" evidence="7">
    <location>
        <begin position="416"/>
        <end position="435"/>
    </location>
</feature>
<accession>A0A8H5FRY9</accession>
<reference evidence="11 12" key="1">
    <citation type="journal article" date="2020" name="ISME J.">
        <title>Uncovering the hidden diversity of litter-decomposition mechanisms in mushroom-forming fungi.</title>
        <authorList>
            <person name="Floudas D."/>
            <person name="Bentzer J."/>
            <person name="Ahren D."/>
            <person name="Johansson T."/>
            <person name="Persson P."/>
            <person name="Tunlid A."/>
        </authorList>
    </citation>
    <scope>NUCLEOTIDE SEQUENCE [LARGE SCALE GENOMIC DNA]</scope>
    <source>
        <strain evidence="11 12">CBS 291.85</strain>
    </source>
</reference>
<keyword evidence="5 7" id="KW-1133">Transmembrane helix</keyword>
<feature type="domain" description="Concentrative nucleoside transporter N-terminal" evidence="8">
    <location>
        <begin position="138"/>
        <end position="207"/>
    </location>
</feature>
<dbReference type="PANTHER" id="PTHR10590">
    <property type="entry name" value="SODIUM/NUCLEOSIDE COTRANSPORTER"/>
    <property type="match status" value="1"/>
</dbReference>
<dbReference type="EMBL" id="JAACJM010000098">
    <property type="protein sequence ID" value="KAF5346934.1"/>
    <property type="molecule type" value="Genomic_DNA"/>
</dbReference>
<evidence type="ECO:0000259" key="10">
    <source>
        <dbReference type="Pfam" id="PF07670"/>
    </source>
</evidence>
<dbReference type="AlphaFoldDB" id="A0A8H5FRY9"/>
<feature type="transmembrane region" description="Helical" evidence="7">
    <location>
        <begin position="378"/>
        <end position="404"/>
    </location>
</feature>
<name>A0A8H5FRY9_9AGAR</name>
<dbReference type="InterPro" id="IPR002668">
    <property type="entry name" value="CNT_N_dom"/>
</dbReference>
<evidence type="ECO:0000256" key="5">
    <source>
        <dbReference type="ARBA" id="ARBA00022989"/>
    </source>
</evidence>
<feature type="transmembrane region" description="Helical" evidence="7">
    <location>
        <begin position="218"/>
        <end position="239"/>
    </location>
</feature>
<evidence type="ECO:0000256" key="1">
    <source>
        <dbReference type="ARBA" id="ARBA00004651"/>
    </source>
</evidence>
<evidence type="ECO:0000256" key="7">
    <source>
        <dbReference type="SAM" id="Phobius"/>
    </source>
</evidence>
<comment type="similarity">
    <text evidence="2">Belongs to the concentrative nucleoside transporter (CNT) (TC 2.A.41) family.</text>
</comment>
<keyword evidence="6 7" id="KW-0472">Membrane</keyword>
<evidence type="ECO:0000256" key="2">
    <source>
        <dbReference type="ARBA" id="ARBA00009033"/>
    </source>
</evidence>
<evidence type="ECO:0000259" key="8">
    <source>
        <dbReference type="Pfam" id="PF01773"/>
    </source>
</evidence>
<keyword evidence="12" id="KW-1185">Reference proteome</keyword>
<evidence type="ECO:0000259" key="9">
    <source>
        <dbReference type="Pfam" id="PF07662"/>
    </source>
</evidence>
<feature type="domain" description="Nucleoside transporter/FeoB GTPase Gate" evidence="10">
    <location>
        <begin position="220"/>
        <end position="316"/>
    </location>
</feature>
<evidence type="ECO:0000313" key="12">
    <source>
        <dbReference type="Proteomes" id="UP000559256"/>
    </source>
</evidence>
<sequence>MESCVRSIASPFSMRRSDSGMVDKSFDIETSWIWLGSTDSHSVVYPTVSIPRPSAHPLEKLIASVSRLIAFQFIPTARASFFIGRNWHRGVERPFYRIPYRVRISLGWISLLGVLCGSVFGFHVDSKEVYAQRAKSILGVFVFQTGFWATSQNRRRIPWPTVIVGLILQQLIALFVFKTKAGFDIFHFIVTTVIDFFQSTASAQLFMLDQETVDKHWFIVNMTTSILLFLAVVEVLYYLGVMQWLIKKLAWFFYKIMDISGAEAIVATASPVVGQGDSACLVKPYMSSMTKSEIHLVFTSGYSTVSATFITIYTSLGVPAQNLITSSVMSIPASIAISKMRCPETEEPVTRGSLVIDRGQEDPAKANIFHALLKGATFGLFIVGQVIANTLVYLSLLAVANGLLTYIGRGFGIHQLTLQLILGYVFYPLPFLMGVPNQDILPVAQLLATKLVSNEIVAYQNLQNLMTSATPLSPRAYTITSYALCGFANLSSLSVQGVLLALAPNKSGVIVKVAFSALLCGYFSTLQTAAIAGMLI</sequence>
<dbReference type="InterPro" id="IPR011642">
    <property type="entry name" value="Gate_dom"/>
</dbReference>
<organism evidence="11 12">
    <name type="scientific">Tetrapyrgos nigripes</name>
    <dbReference type="NCBI Taxonomy" id="182062"/>
    <lineage>
        <taxon>Eukaryota</taxon>
        <taxon>Fungi</taxon>
        <taxon>Dikarya</taxon>
        <taxon>Basidiomycota</taxon>
        <taxon>Agaricomycotina</taxon>
        <taxon>Agaricomycetes</taxon>
        <taxon>Agaricomycetidae</taxon>
        <taxon>Agaricales</taxon>
        <taxon>Marasmiineae</taxon>
        <taxon>Marasmiaceae</taxon>
        <taxon>Tetrapyrgos</taxon>
    </lineage>
</organism>
<protein>
    <recommendedName>
        <fullName evidence="13">H+/nucleoside cotransporter</fullName>
    </recommendedName>
</protein>